<keyword evidence="4" id="KW-1185">Reference proteome</keyword>
<dbReference type="STRING" id="81824.A9V9H9"/>
<dbReference type="Proteomes" id="UP000001357">
    <property type="component" value="Unassembled WGS sequence"/>
</dbReference>
<reference evidence="3 4" key="1">
    <citation type="journal article" date="2008" name="Nature">
        <title>The genome of the choanoflagellate Monosiga brevicollis and the origin of metazoans.</title>
        <authorList>
            <consortium name="JGI Sequencing"/>
            <person name="King N."/>
            <person name="Westbrook M.J."/>
            <person name="Young S.L."/>
            <person name="Kuo A."/>
            <person name="Abedin M."/>
            <person name="Chapman J."/>
            <person name="Fairclough S."/>
            <person name="Hellsten U."/>
            <person name="Isogai Y."/>
            <person name="Letunic I."/>
            <person name="Marr M."/>
            <person name="Pincus D."/>
            <person name="Putnam N."/>
            <person name="Rokas A."/>
            <person name="Wright K.J."/>
            <person name="Zuzow R."/>
            <person name="Dirks W."/>
            <person name="Good M."/>
            <person name="Goodstein D."/>
            <person name="Lemons D."/>
            <person name="Li W."/>
            <person name="Lyons J.B."/>
            <person name="Morris A."/>
            <person name="Nichols S."/>
            <person name="Richter D.J."/>
            <person name="Salamov A."/>
            <person name="Bork P."/>
            <person name="Lim W.A."/>
            <person name="Manning G."/>
            <person name="Miller W.T."/>
            <person name="McGinnis W."/>
            <person name="Shapiro H."/>
            <person name="Tjian R."/>
            <person name="Grigoriev I.V."/>
            <person name="Rokhsar D."/>
        </authorList>
    </citation>
    <scope>NUCLEOTIDE SEQUENCE [LARGE SCALE GENOMIC DNA]</scope>
    <source>
        <strain evidence="4">MX1 / ATCC 50154</strain>
    </source>
</reference>
<evidence type="ECO:0008006" key="5">
    <source>
        <dbReference type="Google" id="ProtNLM"/>
    </source>
</evidence>
<dbReference type="eggNOG" id="KOG3867">
    <property type="taxonomic scope" value="Eukaryota"/>
</dbReference>
<dbReference type="GO" id="GO:0046872">
    <property type="term" value="F:metal ion binding"/>
    <property type="evidence" value="ECO:0007669"/>
    <property type="project" value="UniProtKB-KW"/>
</dbReference>
<proteinExistence type="predicted"/>
<dbReference type="GO" id="GO:0004423">
    <property type="term" value="F:iduronate-2-sulfatase activity"/>
    <property type="evidence" value="ECO:0000318"/>
    <property type="project" value="GO_Central"/>
</dbReference>
<name>A9V9H9_MONBE</name>
<dbReference type="PANTHER" id="PTHR45953:SF1">
    <property type="entry name" value="IDURONATE 2-SULFATASE"/>
    <property type="match status" value="1"/>
</dbReference>
<dbReference type="EMBL" id="CH991570">
    <property type="protein sequence ID" value="EDQ85797.1"/>
    <property type="molecule type" value="Genomic_DNA"/>
</dbReference>
<dbReference type="RefSeq" id="XP_001749276.1">
    <property type="nucleotide sequence ID" value="XM_001749224.1"/>
</dbReference>
<dbReference type="KEGG" id="mbr:MONBRDRAFT_28811"/>
<sequence length="393" mass="43863">MTGRVPDRTRVFNFIDHFREPEVGANWTSFPQHFKNNGYLVLGAGKTYHVGFPPAFDTPQSWSESMPYVSPGQCDPASMISPYVTCPNATTGCEDKAAIVQQGTGNWCVYNESKLTLPLWDRLILNASLQHLDMAANQDQPFFVAAGFHRPHLPFAMPHTFWNMYPDAIDLPPPRFPNTTVGAPEVAWHTGLGDNTYALPTSADQTRHFRKAYYLHAPEAGFFHGRFILINSCGTVTNYERGTRVPMMIRAPWKPASVGQKTSALTMAVDMYRTVASLVNASEPEPGVQGQSLASVFDSPPSAGSGPNAYAFSQFAKRLDKNDRPFDVCTTWDNQTQLPVWEDVVGEELYPHLDDDGTDFDRFETENEINRPDLQPLRTSLAQALQSHFDADH</sequence>
<keyword evidence="1" id="KW-0479">Metal-binding</keyword>
<protein>
    <recommendedName>
        <fullName evidence="5">Sulfatase N-terminal domain-containing protein</fullName>
    </recommendedName>
</protein>
<gene>
    <name evidence="3" type="ORF">MONBRDRAFT_28811</name>
</gene>
<dbReference type="Gene3D" id="3.40.720.10">
    <property type="entry name" value="Alkaline Phosphatase, subunit A"/>
    <property type="match status" value="2"/>
</dbReference>
<evidence type="ECO:0000313" key="3">
    <source>
        <dbReference type="EMBL" id="EDQ85797.1"/>
    </source>
</evidence>
<evidence type="ECO:0000313" key="4">
    <source>
        <dbReference type="Proteomes" id="UP000001357"/>
    </source>
</evidence>
<dbReference type="GeneID" id="5894634"/>
<dbReference type="AlphaFoldDB" id="A9V9H9"/>
<dbReference type="SUPFAM" id="SSF53649">
    <property type="entry name" value="Alkaline phosphatase-like"/>
    <property type="match status" value="1"/>
</dbReference>
<evidence type="ECO:0000256" key="2">
    <source>
        <dbReference type="ARBA" id="ARBA00022801"/>
    </source>
</evidence>
<accession>A9V9H9</accession>
<organism evidence="3 4">
    <name type="scientific">Monosiga brevicollis</name>
    <name type="common">Choanoflagellate</name>
    <dbReference type="NCBI Taxonomy" id="81824"/>
    <lineage>
        <taxon>Eukaryota</taxon>
        <taxon>Choanoflagellata</taxon>
        <taxon>Craspedida</taxon>
        <taxon>Salpingoecidae</taxon>
        <taxon>Monosiga</taxon>
    </lineage>
</organism>
<evidence type="ECO:0000256" key="1">
    <source>
        <dbReference type="ARBA" id="ARBA00022723"/>
    </source>
</evidence>
<dbReference type="PANTHER" id="PTHR45953">
    <property type="entry name" value="IDURONATE 2-SULFATASE"/>
    <property type="match status" value="1"/>
</dbReference>
<keyword evidence="2" id="KW-0378">Hydrolase</keyword>
<dbReference type="GO" id="GO:0005764">
    <property type="term" value="C:lysosome"/>
    <property type="evidence" value="ECO:0000318"/>
    <property type="project" value="GO_Central"/>
</dbReference>
<dbReference type="InParanoid" id="A9V9H9"/>
<dbReference type="InterPro" id="IPR017850">
    <property type="entry name" value="Alkaline_phosphatase_core_sf"/>
</dbReference>